<dbReference type="PANTHER" id="PTHR11695:SF294">
    <property type="entry name" value="RETICULON-4-INTERACTING PROTEIN 1, MITOCHONDRIAL"/>
    <property type="match status" value="1"/>
</dbReference>
<feature type="region of interest" description="Disordered" evidence="1">
    <location>
        <begin position="1110"/>
        <end position="1137"/>
    </location>
</feature>
<evidence type="ECO:0000313" key="3">
    <source>
        <dbReference type="Proteomes" id="UP001215151"/>
    </source>
</evidence>
<dbReference type="InterPro" id="IPR011032">
    <property type="entry name" value="GroES-like_sf"/>
</dbReference>
<keyword evidence="3" id="KW-1185">Reference proteome</keyword>
<evidence type="ECO:0000313" key="2">
    <source>
        <dbReference type="EMBL" id="KAJ8502141.1"/>
    </source>
</evidence>
<proteinExistence type="predicted"/>
<dbReference type="SUPFAM" id="SSF50129">
    <property type="entry name" value="GroES-like"/>
    <property type="match status" value="1"/>
</dbReference>
<feature type="region of interest" description="Disordered" evidence="1">
    <location>
        <begin position="441"/>
        <end position="552"/>
    </location>
</feature>
<feature type="region of interest" description="Disordered" evidence="1">
    <location>
        <begin position="285"/>
        <end position="401"/>
    </location>
</feature>
<feature type="compositionally biased region" description="Low complexity" evidence="1">
    <location>
        <begin position="1110"/>
        <end position="1134"/>
    </location>
</feature>
<name>A0AAD7U569_9APHY</name>
<feature type="region of interest" description="Disordered" evidence="1">
    <location>
        <begin position="120"/>
        <end position="260"/>
    </location>
</feature>
<dbReference type="GO" id="GO:0005739">
    <property type="term" value="C:mitochondrion"/>
    <property type="evidence" value="ECO:0007669"/>
    <property type="project" value="TreeGrafter"/>
</dbReference>
<feature type="compositionally biased region" description="Low complexity" evidence="1">
    <location>
        <begin position="195"/>
        <end position="206"/>
    </location>
</feature>
<feature type="compositionally biased region" description="Polar residues" evidence="1">
    <location>
        <begin position="120"/>
        <end position="134"/>
    </location>
</feature>
<dbReference type="Gene3D" id="3.40.50.720">
    <property type="entry name" value="NAD(P)-binding Rossmann-like Domain"/>
    <property type="match status" value="1"/>
</dbReference>
<reference evidence="2" key="1">
    <citation type="submission" date="2022-11" db="EMBL/GenBank/DDBJ databases">
        <title>Genome Sequence of Cubamyces cubensis.</title>
        <authorList>
            <person name="Buettner E."/>
        </authorList>
    </citation>
    <scope>NUCLEOTIDE SEQUENCE</scope>
    <source>
        <strain evidence="2">MPL-01</strain>
    </source>
</reference>
<gene>
    <name evidence="2" type="ORF">ONZ51_g232</name>
</gene>
<comment type="caution">
    <text evidence="2">The sequence shown here is derived from an EMBL/GenBank/DDBJ whole genome shotgun (WGS) entry which is preliminary data.</text>
</comment>
<organism evidence="2 3">
    <name type="scientific">Trametes cubensis</name>
    <dbReference type="NCBI Taxonomy" id="1111947"/>
    <lineage>
        <taxon>Eukaryota</taxon>
        <taxon>Fungi</taxon>
        <taxon>Dikarya</taxon>
        <taxon>Basidiomycota</taxon>
        <taxon>Agaricomycotina</taxon>
        <taxon>Agaricomycetes</taxon>
        <taxon>Polyporales</taxon>
        <taxon>Polyporaceae</taxon>
        <taxon>Trametes</taxon>
    </lineage>
</organism>
<dbReference type="InterPro" id="IPR050700">
    <property type="entry name" value="YIM1/Zinc_Alcohol_DH_Fams"/>
</dbReference>
<feature type="compositionally biased region" description="Low complexity" evidence="1">
    <location>
        <begin position="302"/>
        <end position="320"/>
    </location>
</feature>
<feature type="compositionally biased region" description="Low complexity" evidence="1">
    <location>
        <begin position="249"/>
        <end position="260"/>
    </location>
</feature>
<feature type="compositionally biased region" description="Polar residues" evidence="1">
    <location>
        <begin position="326"/>
        <end position="346"/>
    </location>
</feature>
<feature type="compositionally biased region" description="Low complexity" evidence="1">
    <location>
        <begin position="367"/>
        <end position="388"/>
    </location>
</feature>
<evidence type="ECO:0000256" key="1">
    <source>
        <dbReference type="SAM" id="MobiDB-lite"/>
    </source>
</evidence>
<dbReference type="Proteomes" id="UP001215151">
    <property type="component" value="Unassembled WGS sequence"/>
</dbReference>
<feature type="compositionally biased region" description="Polar residues" evidence="1">
    <location>
        <begin position="207"/>
        <end position="222"/>
    </location>
</feature>
<feature type="compositionally biased region" description="Polar residues" evidence="1">
    <location>
        <begin position="166"/>
        <end position="182"/>
    </location>
</feature>
<feature type="region of interest" description="Disordered" evidence="1">
    <location>
        <begin position="1042"/>
        <end position="1075"/>
    </location>
</feature>
<feature type="compositionally biased region" description="Basic residues" evidence="1">
    <location>
        <begin position="462"/>
        <end position="481"/>
    </location>
</feature>
<feature type="compositionally biased region" description="Acidic residues" evidence="1">
    <location>
        <begin position="226"/>
        <end position="240"/>
    </location>
</feature>
<accession>A0AAD7U569</accession>
<feature type="compositionally biased region" description="Polar residues" evidence="1">
    <location>
        <begin position="496"/>
        <end position="509"/>
    </location>
</feature>
<dbReference type="Gene3D" id="3.90.180.10">
    <property type="entry name" value="Medium-chain alcohol dehydrogenases, catalytic domain"/>
    <property type="match status" value="1"/>
</dbReference>
<feature type="region of interest" description="Disordered" evidence="1">
    <location>
        <begin position="565"/>
        <end position="604"/>
    </location>
</feature>
<dbReference type="AlphaFoldDB" id="A0AAD7U569"/>
<dbReference type="PANTHER" id="PTHR11695">
    <property type="entry name" value="ALCOHOL DEHYDROGENASE RELATED"/>
    <property type="match status" value="1"/>
</dbReference>
<dbReference type="EMBL" id="JAPEVG010000002">
    <property type="protein sequence ID" value="KAJ8502141.1"/>
    <property type="molecule type" value="Genomic_DNA"/>
</dbReference>
<sequence>MTWQKMFVLGRMEMSGWHSTAVDYMGASQPGQPDSLEAMVLDMVPVLGVDACARFSPASPSSYSSTSWQPMPKPTLLQSLLGQPSQTYYHPPQRDYHSTKDELFRIANATKVLPGHLSCSESGFDSSTPANSDSEQPHLPTPPTSTSTVARPPAISAVLPDGASSDLRSNGSQASLKSTSRRSAVPYHHHTHTRSAIAVSSVNSSARQSRASTGRTHTPSSRGNEGDAEDSSDGDGDGDNGTDVFYTPRSSFVSSPRRSQLSSAMLEPQALASALLPLHSKASTPAPLAPAVPDGTDSNPVSRTPSGSSISSVTSSTSGGDDVPSVFSSPTQSASTRLTTPANSDRGTQRPEEAVEAVTIASSSRARPTSSGGKSASSTTSTRSSSSTVRKRSREEARKLTYTDEDWAQDVRWLAPPKMPAASSESPPAARRRSRVIAPDFQLPPPLELGPPATYAQPTARRPGHSRSKGDRRSKRSRNSRGRMSALWEEDESEECSTGVSSTEPSRASTPILDTPPHSLPPSPLAKATTLPAEVPDEGTPSESTHESTPDARLQKYARGHRTSLPTTASFFRPNGSSSANLPTHPLPTPFPGTSSPNGGYTGLTLPHAGYSNAKGKTTAEGHVDLVRAGVAQSSMCTIEVIRGVAATISHGTSPLGPPSKSRTKKPFSISLGRSFSLSLRPKRREGATPVHLQGSLPLPVAFTAHVSPPTYVPESHVLVQVHAVGLDTLDSLIVHEKSGMNGGAGPGGGKGIGGGKAGFIPGRSFVGKVVECGWAVSPEVCRRGEWVVGLLDVRKCGALAEFIVVERHRVHRAPQPRARTASLFPPRRRAHMRSSSLPANAHALPYASSPLAPAPLTVEELALLPLCGVPAHRAIRTFVDVLAPPVNRSPREGPKPEVRALVLQGHDGAGALAVQMLGRRGVRVCVQVPESAAYDPLDEPSRKVSVEVVRPSPTHSPSKSKGKGKAGMYTKREMLEARLRAWGAEDICVGEPLEVLRRLAEDGQSFDAVLDTVGGVTIWEASQRLLTMDWTDAAARSSLSLASRSEFKPNGSSTHDHSEPGDHPGSPHKPSKLKTKLVSHAQFTTLVGDTPHRAVPTAQDNLRSGLRSLRRSMSTSSASASPSKSSPASLGRSVGTASAKTKRIVGYAWVSVAADVDFEGEDVRDSLGAVVRMAEDGWLRPWVGGGGGVTGAPPGAGGAVAVSASASTSEEGKVVPFERAPEVFRRGVDGPLSVLADGGTCAVKIVE</sequence>
<protein>
    <submittedName>
        <fullName evidence="2">Uncharacterized protein</fullName>
    </submittedName>
</protein>
<feature type="compositionally biased region" description="Polar residues" evidence="1">
    <location>
        <begin position="565"/>
        <end position="582"/>
    </location>
</feature>